<dbReference type="GO" id="GO:0005524">
    <property type="term" value="F:ATP binding"/>
    <property type="evidence" value="ECO:0007669"/>
    <property type="project" value="InterPro"/>
</dbReference>
<dbReference type="EMBL" id="KN123629">
    <property type="protein sequence ID" value="KFO24256.1"/>
    <property type="molecule type" value="Genomic_DNA"/>
</dbReference>
<evidence type="ECO:0000259" key="10">
    <source>
        <dbReference type="PROSITE" id="PS50278"/>
    </source>
</evidence>
<dbReference type="InterPro" id="IPR023581">
    <property type="entry name" value="PD_growth_factor_CS"/>
</dbReference>
<dbReference type="Proteomes" id="UP000028990">
    <property type="component" value="Unassembled WGS sequence"/>
</dbReference>
<feature type="compositionally biased region" description="Polar residues" evidence="7">
    <location>
        <begin position="606"/>
        <end position="621"/>
    </location>
</feature>
<keyword evidence="3" id="KW-0964">Secreted</keyword>
<dbReference type="PANTHER" id="PTHR15508:SF4">
    <property type="entry name" value="RIBOSOMAL PROTEIN S6 KINASE-LIKE 1"/>
    <property type="match status" value="1"/>
</dbReference>
<dbReference type="PROSITE" id="PS00249">
    <property type="entry name" value="PDGF_1"/>
    <property type="match status" value="1"/>
</dbReference>
<dbReference type="SMART" id="SM00141">
    <property type="entry name" value="PDGF"/>
    <property type="match status" value="1"/>
</dbReference>
<feature type="region of interest" description="Disordered" evidence="7">
    <location>
        <begin position="571"/>
        <end position="622"/>
    </location>
</feature>
<dbReference type="CDD" id="cd00135">
    <property type="entry name" value="PDGF"/>
    <property type="match status" value="1"/>
</dbReference>
<dbReference type="GO" id="GO:0051781">
    <property type="term" value="P:positive regulation of cell division"/>
    <property type="evidence" value="ECO:0007669"/>
    <property type="project" value="UniProtKB-KW"/>
</dbReference>
<name>A0A091DN97_FUKDA</name>
<sequence length="863" mass="93925">MLALQLLTCFLQLLAGLALPTVPPKQQALSAGNSSSEVEVVPFQEVWGRSYCRTLEKLVDIVTEYPSEVQYMFSPSCVSLKRCTGCCGDERLQCTPVETANITMQILKITPGVRPFYVQLTFLQHTLCECRPLLEKTNPESQGTVILAPLGDPGRVGSGLVKKQGVRGAAQPVGMRSLGEKPVCLSLAAAESEADSPRAPIKPGRKGGGDEGCVFSQPEKRQTICEDEACGVMEVMMLEGQGPPKTQEHPGAVLAQASSVKDNCSVNTGSWEGAFRCRAPPLSSGRRRQSAEHATPPGGGCRRGLADPSHREAMSLVACECLPSPGLEPEPCSRPRSQACVYLEQIRSRVATGAPDMTKCDYLVDAATQIRLALERDVSEDYEAAFNHYQNGVDVLLRGVHVDPNKERREAVKLKITKYLRRAEEIFNCHLQRSLGSGSSPDTGFSSLRLRPIRTLSSALEQLRGCRVVGVIDKSLPRCHVASQERLTVIPHGVPYMTKLLRYFVSEDSIFLHLEHVQGGTLWSHLRSQVHPQHSGLRSGSTQKTRAQLDTCLGLLTPARLPQGHTFKRERIPVEHPRTSQSLPPATPAREALSLRPQGKPECESISRTSASCSSDLTKASSGPLHLQARRAGQSSDTGLPQGLPWVREGASRVLGGCGQGRGHSPPAVDRSSVVCGGAVWSVREEQVKQWAAEMLVALEALHEQGVLCRDLNPRNLLLDQAEVGGIAELTEACDWWSFGSILYELLTGMALSQSHRSGFQAHTQLQLPEELSYPAASLLTEGKWVCELFGGEPPRAPVSGAPVGGPLLLQWGWRRPARELTYLSLQLLQFDPVRRLGARGGGVSKLKSHPFFSTIQWSRLVG</sequence>
<reference evidence="11 12" key="1">
    <citation type="submission" date="2013-11" db="EMBL/GenBank/DDBJ databases">
        <title>The Damaraland mole rat (Fukomys damarensis) genome and evolution of African mole rats.</title>
        <authorList>
            <person name="Gladyshev V.N."/>
            <person name="Fang X."/>
        </authorList>
    </citation>
    <scope>NUCLEOTIDE SEQUENCE [LARGE SCALE GENOMIC DNA]</scope>
    <source>
        <tissue evidence="11">Liver</tissue>
    </source>
</reference>
<dbReference type="Gene3D" id="2.10.90.10">
    <property type="entry name" value="Cystine-knot cytokines"/>
    <property type="match status" value="1"/>
</dbReference>
<dbReference type="GO" id="GO:0008083">
    <property type="term" value="F:growth factor activity"/>
    <property type="evidence" value="ECO:0007669"/>
    <property type="project" value="UniProtKB-KW"/>
</dbReference>
<keyword evidence="4 6" id="KW-0339">Growth factor</keyword>
<feature type="region of interest" description="Disordered" evidence="7">
    <location>
        <begin position="282"/>
        <end position="304"/>
    </location>
</feature>
<evidence type="ECO:0000256" key="8">
    <source>
        <dbReference type="SAM" id="SignalP"/>
    </source>
</evidence>
<proteinExistence type="inferred from homology"/>
<dbReference type="Gene3D" id="1.20.58.80">
    <property type="entry name" value="Phosphotransferase system, lactose/cellobiose-type IIA subunit"/>
    <property type="match status" value="1"/>
</dbReference>
<evidence type="ECO:0000313" key="11">
    <source>
        <dbReference type="EMBL" id="KFO24256.1"/>
    </source>
</evidence>
<keyword evidence="5" id="KW-0497">Mitogen</keyword>
<dbReference type="PROSITE" id="PS50011">
    <property type="entry name" value="PROTEIN_KINASE_DOM"/>
    <property type="match status" value="1"/>
</dbReference>
<dbReference type="Gene3D" id="1.10.510.10">
    <property type="entry name" value="Transferase(Phosphotransferase) domain 1"/>
    <property type="match status" value="2"/>
</dbReference>
<dbReference type="Pfam" id="PF00341">
    <property type="entry name" value="PDGF"/>
    <property type="match status" value="1"/>
</dbReference>
<evidence type="ECO:0000313" key="12">
    <source>
        <dbReference type="Proteomes" id="UP000028990"/>
    </source>
</evidence>
<dbReference type="AlphaFoldDB" id="A0A091DN97"/>
<dbReference type="SUPFAM" id="SSF56112">
    <property type="entry name" value="Protein kinase-like (PK-like)"/>
    <property type="match status" value="1"/>
</dbReference>
<dbReference type="SMART" id="SM00745">
    <property type="entry name" value="MIT"/>
    <property type="match status" value="1"/>
</dbReference>
<keyword evidence="11" id="KW-0808">Transferase</keyword>
<evidence type="ECO:0000256" key="7">
    <source>
        <dbReference type="SAM" id="MobiDB-lite"/>
    </source>
</evidence>
<dbReference type="InterPro" id="IPR000719">
    <property type="entry name" value="Prot_kinase_dom"/>
</dbReference>
<dbReference type="InterPro" id="IPR000072">
    <property type="entry name" value="PDGF/VEGF_dom"/>
</dbReference>
<dbReference type="InterPro" id="IPR051866">
    <property type="entry name" value="Intracell_Sig-Traffick_Protein"/>
</dbReference>
<dbReference type="Pfam" id="PF04212">
    <property type="entry name" value="MIT"/>
    <property type="match status" value="1"/>
</dbReference>
<evidence type="ECO:0000256" key="5">
    <source>
        <dbReference type="ARBA" id="ARBA00023246"/>
    </source>
</evidence>
<dbReference type="InterPro" id="IPR011009">
    <property type="entry name" value="Kinase-like_dom_sf"/>
</dbReference>
<protein>
    <submittedName>
        <fullName evidence="11">Ribosomal protein S6 kinase-like 1</fullName>
    </submittedName>
</protein>
<keyword evidence="12" id="KW-1185">Reference proteome</keyword>
<dbReference type="GO" id="GO:0016020">
    <property type="term" value="C:membrane"/>
    <property type="evidence" value="ECO:0007669"/>
    <property type="project" value="InterPro"/>
</dbReference>
<evidence type="ECO:0000256" key="1">
    <source>
        <dbReference type="ARBA" id="ARBA00004613"/>
    </source>
</evidence>
<dbReference type="InterPro" id="IPR007330">
    <property type="entry name" value="MIT_dom"/>
</dbReference>
<feature type="signal peptide" evidence="8">
    <location>
        <begin position="1"/>
        <end position="18"/>
    </location>
</feature>
<dbReference type="InterPro" id="IPR036181">
    <property type="entry name" value="MIT_dom_sf"/>
</dbReference>
<dbReference type="STRING" id="885580.ENSFDAP00000007077"/>
<evidence type="ECO:0000256" key="4">
    <source>
        <dbReference type="ARBA" id="ARBA00023030"/>
    </source>
</evidence>
<evidence type="ECO:0000259" key="9">
    <source>
        <dbReference type="PROSITE" id="PS50011"/>
    </source>
</evidence>
<gene>
    <name evidence="11" type="ORF">H920_14386</name>
</gene>
<keyword evidence="8" id="KW-0732">Signal</keyword>
<accession>A0A091DN97</accession>
<dbReference type="InterPro" id="IPR029034">
    <property type="entry name" value="Cystine-knot_cytokine"/>
</dbReference>
<dbReference type="SMART" id="SM00220">
    <property type="entry name" value="S_TKc"/>
    <property type="match status" value="1"/>
</dbReference>
<dbReference type="GO" id="GO:0004672">
    <property type="term" value="F:protein kinase activity"/>
    <property type="evidence" value="ECO:0007669"/>
    <property type="project" value="InterPro"/>
</dbReference>
<dbReference type="eggNOG" id="ENOG502S2DE">
    <property type="taxonomic scope" value="Eukaryota"/>
</dbReference>
<keyword evidence="11" id="KW-0418">Kinase</keyword>
<feature type="region of interest" description="Disordered" evidence="7">
    <location>
        <begin position="194"/>
        <end position="213"/>
    </location>
</feature>
<dbReference type="CDD" id="cd02677">
    <property type="entry name" value="MIT_SNX15"/>
    <property type="match status" value="1"/>
</dbReference>
<feature type="domain" description="Platelet-derived growth factor (PDGF) family profile" evidence="10">
    <location>
        <begin position="39"/>
        <end position="135"/>
    </location>
</feature>
<comment type="subcellular location">
    <subcellularLocation>
        <location evidence="1">Secreted</location>
    </subcellularLocation>
</comment>
<dbReference type="SUPFAM" id="SSF57501">
    <property type="entry name" value="Cystine-knot cytokines"/>
    <property type="match status" value="1"/>
</dbReference>
<evidence type="ECO:0000256" key="3">
    <source>
        <dbReference type="ARBA" id="ARBA00022525"/>
    </source>
</evidence>
<evidence type="ECO:0000256" key="6">
    <source>
        <dbReference type="RuleBase" id="RU003818"/>
    </source>
</evidence>
<feature type="chain" id="PRO_5001872120" evidence="8">
    <location>
        <begin position="19"/>
        <end position="863"/>
    </location>
</feature>
<feature type="domain" description="Protein kinase" evidence="9">
    <location>
        <begin position="429"/>
        <end position="853"/>
    </location>
</feature>
<comment type="similarity">
    <text evidence="2 6">Belongs to the PDGF/VEGF growth factor family.</text>
</comment>
<dbReference type="SUPFAM" id="SSF116846">
    <property type="entry name" value="MIT domain"/>
    <property type="match status" value="1"/>
</dbReference>
<dbReference type="GO" id="GO:0005576">
    <property type="term" value="C:extracellular region"/>
    <property type="evidence" value="ECO:0007669"/>
    <property type="project" value="UniProtKB-SubCell"/>
</dbReference>
<dbReference type="PANTHER" id="PTHR15508">
    <property type="entry name" value="RIBOSOMAL PROTEIN S6 KINASE"/>
    <property type="match status" value="1"/>
</dbReference>
<organism evidence="11 12">
    <name type="scientific">Fukomys damarensis</name>
    <name type="common">Damaraland mole rat</name>
    <name type="synonym">Cryptomys damarensis</name>
    <dbReference type="NCBI Taxonomy" id="885580"/>
    <lineage>
        <taxon>Eukaryota</taxon>
        <taxon>Metazoa</taxon>
        <taxon>Chordata</taxon>
        <taxon>Craniata</taxon>
        <taxon>Vertebrata</taxon>
        <taxon>Euteleostomi</taxon>
        <taxon>Mammalia</taxon>
        <taxon>Eutheria</taxon>
        <taxon>Euarchontoglires</taxon>
        <taxon>Glires</taxon>
        <taxon>Rodentia</taxon>
        <taxon>Hystricomorpha</taxon>
        <taxon>Bathyergidae</taxon>
        <taxon>Fukomys</taxon>
    </lineage>
</organism>
<dbReference type="PROSITE" id="PS50278">
    <property type="entry name" value="PDGF_2"/>
    <property type="match status" value="1"/>
</dbReference>
<evidence type="ECO:0000256" key="2">
    <source>
        <dbReference type="ARBA" id="ARBA00006686"/>
    </source>
</evidence>